<proteinExistence type="predicted"/>
<gene>
    <name evidence="2" type="ORF">ACFOYY_11665</name>
</gene>
<protein>
    <submittedName>
        <fullName evidence="2">Uncharacterized protein</fullName>
    </submittedName>
</protein>
<evidence type="ECO:0000313" key="3">
    <source>
        <dbReference type="Proteomes" id="UP001595698"/>
    </source>
</evidence>
<evidence type="ECO:0000256" key="1">
    <source>
        <dbReference type="SAM" id="MobiDB-lite"/>
    </source>
</evidence>
<comment type="caution">
    <text evidence="2">The sequence shown here is derived from an EMBL/GenBank/DDBJ whole genome shotgun (WGS) entry which is preliminary data.</text>
</comment>
<sequence>MSWDSVALAILGATSLATLLLSQIRDILIKAGEAIQAWRQLKGLAARGNECVTDSDAGPSAPPVINPGEEKGD</sequence>
<organism evidence="2 3">
    <name type="scientific">Streptosporangium jomthongense</name>
    <dbReference type="NCBI Taxonomy" id="1193683"/>
    <lineage>
        <taxon>Bacteria</taxon>
        <taxon>Bacillati</taxon>
        <taxon>Actinomycetota</taxon>
        <taxon>Actinomycetes</taxon>
        <taxon>Streptosporangiales</taxon>
        <taxon>Streptosporangiaceae</taxon>
        <taxon>Streptosporangium</taxon>
    </lineage>
</organism>
<feature type="region of interest" description="Disordered" evidence="1">
    <location>
        <begin position="51"/>
        <end position="73"/>
    </location>
</feature>
<dbReference type="Proteomes" id="UP001595698">
    <property type="component" value="Unassembled WGS sequence"/>
</dbReference>
<dbReference type="RefSeq" id="WP_386189773.1">
    <property type="nucleotide sequence ID" value="NZ_JBHSBC010000011.1"/>
</dbReference>
<dbReference type="EMBL" id="JBHSBC010000011">
    <property type="protein sequence ID" value="MFC3980783.1"/>
    <property type="molecule type" value="Genomic_DNA"/>
</dbReference>
<accession>A0ABV8F0E2</accession>
<name>A0ABV8F0E2_9ACTN</name>
<keyword evidence="3" id="KW-1185">Reference proteome</keyword>
<reference evidence="3" key="1">
    <citation type="journal article" date="2019" name="Int. J. Syst. Evol. Microbiol.">
        <title>The Global Catalogue of Microorganisms (GCM) 10K type strain sequencing project: providing services to taxonomists for standard genome sequencing and annotation.</title>
        <authorList>
            <consortium name="The Broad Institute Genomics Platform"/>
            <consortium name="The Broad Institute Genome Sequencing Center for Infectious Disease"/>
            <person name="Wu L."/>
            <person name="Ma J."/>
        </authorList>
    </citation>
    <scope>NUCLEOTIDE SEQUENCE [LARGE SCALE GENOMIC DNA]</scope>
    <source>
        <strain evidence="3">TBRC 7912</strain>
    </source>
</reference>
<evidence type="ECO:0000313" key="2">
    <source>
        <dbReference type="EMBL" id="MFC3980783.1"/>
    </source>
</evidence>